<reference evidence="2 3" key="1">
    <citation type="submission" date="2010-03" db="EMBL/GenBank/DDBJ databases">
        <title>The genome sequence of Faecalibacterium prausnitzii L2/6.</title>
        <authorList>
            <consortium name="metaHIT consortium -- http://www.metahit.eu/"/>
            <person name="Pajon A."/>
            <person name="Turner K."/>
            <person name="Parkhill J."/>
            <person name="Duncan S."/>
            <person name="Flint H."/>
        </authorList>
    </citation>
    <scope>NUCLEOTIDE SEQUENCE [LARGE SCALE GENOMIC DNA]</scope>
    <source>
        <strain evidence="3">L2-6</strain>
    </source>
</reference>
<dbReference type="GO" id="GO:0016987">
    <property type="term" value="F:sigma factor activity"/>
    <property type="evidence" value="ECO:0007669"/>
    <property type="project" value="InterPro"/>
</dbReference>
<proteinExistence type="predicted"/>
<organism evidence="2 3">
    <name type="scientific">Faecalibacterium prausnitzii L2-6</name>
    <dbReference type="NCBI Taxonomy" id="718252"/>
    <lineage>
        <taxon>Bacteria</taxon>
        <taxon>Bacillati</taxon>
        <taxon>Bacillota</taxon>
        <taxon>Clostridia</taxon>
        <taxon>Eubacteriales</taxon>
        <taxon>Oscillospiraceae</taxon>
        <taxon>Faecalibacterium</taxon>
    </lineage>
</organism>
<dbReference type="eggNOG" id="COG1595">
    <property type="taxonomic scope" value="Bacteria"/>
</dbReference>
<dbReference type="RefSeq" id="WP_015565650.1">
    <property type="nucleotide sequence ID" value="NC_021042.1"/>
</dbReference>
<dbReference type="HOGENOM" id="CLU_124896_0_0_9"/>
<evidence type="ECO:0000313" key="2">
    <source>
        <dbReference type="EMBL" id="CBL00033.1"/>
    </source>
</evidence>
<sequence length="160" mass="19106">MGFNNGFEHVRLENKWKKLRIQYREAGMSEEAIQEMYNFDVQVVNSEQRYYRHSKDLAFNDADTEDTHSNDRYEEAILMADTYRETKSRFTWIGEIEDERLLSALEKLKEEDLKILTLYAYDGYTVTEISKVLRCSQPTISIKIKRITKFLKNFEFDAMD</sequence>
<keyword evidence="3" id="KW-1185">Reference proteome</keyword>
<evidence type="ECO:0000259" key="1">
    <source>
        <dbReference type="Pfam" id="PF08281"/>
    </source>
</evidence>
<dbReference type="EMBL" id="FP929045">
    <property type="protein sequence ID" value="CBL00033.1"/>
    <property type="molecule type" value="Genomic_DNA"/>
</dbReference>
<reference evidence="2 3" key="2">
    <citation type="submission" date="2010-03" db="EMBL/GenBank/DDBJ databases">
        <authorList>
            <person name="Pajon A."/>
        </authorList>
    </citation>
    <scope>NUCLEOTIDE SEQUENCE [LARGE SCALE GENOMIC DNA]</scope>
    <source>
        <strain evidence="3">L2-6</strain>
    </source>
</reference>
<dbReference type="GO" id="GO:0006352">
    <property type="term" value="P:DNA-templated transcription initiation"/>
    <property type="evidence" value="ECO:0007669"/>
    <property type="project" value="InterPro"/>
</dbReference>
<dbReference type="InterPro" id="IPR013324">
    <property type="entry name" value="RNA_pol_sigma_r3/r4-like"/>
</dbReference>
<protein>
    <submittedName>
        <fullName evidence="2">Sigma-70, region 4</fullName>
    </submittedName>
</protein>
<dbReference type="SUPFAM" id="SSF88659">
    <property type="entry name" value="Sigma3 and sigma4 domains of RNA polymerase sigma factors"/>
    <property type="match status" value="1"/>
</dbReference>
<dbReference type="GO" id="GO:0003677">
    <property type="term" value="F:DNA binding"/>
    <property type="evidence" value="ECO:0007669"/>
    <property type="project" value="InterPro"/>
</dbReference>
<dbReference type="PATRIC" id="fig|718252.3.peg.927"/>
<dbReference type="InterPro" id="IPR036388">
    <property type="entry name" value="WH-like_DNA-bd_sf"/>
</dbReference>
<dbReference type="KEGG" id="fpr:FP2_27400"/>
<feature type="domain" description="RNA polymerase sigma factor 70 region 4 type 2" evidence="1">
    <location>
        <begin position="99"/>
        <end position="149"/>
    </location>
</feature>
<dbReference type="InterPro" id="IPR013249">
    <property type="entry name" value="RNA_pol_sigma70_r4_t2"/>
</dbReference>
<name>D4K184_9FIRM</name>
<dbReference type="STRING" id="718252.FP2_27400"/>
<dbReference type="AlphaFoldDB" id="D4K184"/>
<dbReference type="Pfam" id="PF08281">
    <property type="entry name" value="Sigma70_r4_2"/>
    <property type="match status" value="1"/>
</dbReference>
<evidence type="ECO:0000313" key="3">
    <source>
        <dbReference type="Proteomes" id="UP000008804"/>
    </source>
</evidence>
<dbReference type="BioCyc" id="FPRA718252:G1375-2352-MONOMER"/>
<gene>
    <name evidence="2" type="ORF">FP2_27400</name>
</gene>
<dbReference type="Gene3D" id="1.10.10.10">
    <property type="entry name" value="Winged helix-like DNA-binding domain superfamily/Winged helix DNA-binding domain"/>
    <property type="match status" value="1"/>
</dbReference>
<dbReference type="Proteomes" id="UP000008804">
    <property type="component" value="Chromosome"/>
</dbReference>
<accession>D4K184</accession>